<proteinExistence type="predicted"/>
<name>A0A3G5A6S8_9VIRU</name>
<protein>
    <submittedName>
        <fullName evidence="1">Uncharacterized protein</fullName>
    </submittedName>
</protein>
<dbReference type="EMBL" id="MK072325">
    <property type="protein sequence ID" value="AYV81941.1"/>
    <property type="molecule type" value="Genomic_DNA"/>
</dbReference>
<reference evidence="1" key="1">
    <citation type="submission" date="2018-10" db="EMBL/GenBank/DDBJ databases">
        <title>Hidden diversity of soil giant viruses.</title>
        <authorList>
            <person name="Schulz F."/>
            <person name="Alteio L."/>
            <person name="Goudeau D."/>
            <person name="Ryan E.M."/>
            <person name="Malmstrom R.R."/>
            <person name="Blanchard J."/>
            <person name="Woyke T."/>
        </authorList>
    </citation>
    <scope>NUCLEOTIDE SEQUENCE</scope>
    <source>
        <strain evidence="1">HAV1</strain>
    </source>
</reference>
<gene>
    <name evidence="1" type="ORF">Harvfovirus83_2</name>
</gene>
<organism evidence="1">
    <name type="scientific">Harvfovirus sp</name>
    <dbReference type="NCBI Taxonomy" id="2487768"/>
    <lineage>
        <taxon>Viruses</taxon>
        <taxon>Varidnaviria</taxon>
        <taxon>Bamfordvirae</taxon>
        <taxon>Nucleocytoviricota</taxon>
        <taxon>Megaviricetes</taxon>
        <taxon>Imitervirales</taxon>
        <taxon>Mimiviridae</taxon>
        <taxon>Klosneuvirinae</taxon>
    </lineage>
</organism>
<sequence length="116" mass="13589">MSYISGCENVINDEYAKKFVSEIIIILDESKVVNKEQHKVILDNLCLYKYILPNEFVGVYETDWGRKLIVDLIHSAIPLYTNPEAIANKIYQQGKKLNDKILNEYLAKYDVDYFNY</sequence>
<evidence type="ECO:0000313" key="1">
    <source>
        <dbReference type="EMBL" id="AYV81941.1"/>
    </source>
</evidence>
<accession>A0A3G5A6S8</accession>